<comment type="caution">
    <text evidence="5">The sequence shown here is derived from an EMBL/GenBank/DDBJ whole genome shotgun (WGS) entry which is preliminary data.</text>
</comment>
<evidence type="ECO:0000256" key="2">
    <source>
        <dbReference type="ARBA" id="ARBA00022825"/>
    </source>
</evidence>
<keyword evidence="2" id="KW-0720">Serine protease</keyword>
<dbReference type="AlphaFoldDB" id="A0AAV4NQE6"/>
<evidence type="ECO:0000313" key="6">
    <source>
        <dbReference type="Proteomes" id="UP001054945"/>
    </source>
</evidence>
<reference evidence="5 6" key="1">
    <citation type="submission" date="2021-06" db="EMBL/GenBank/DDBJ databases">
        <title>Caerostris extrusa draft genome.</title>
        <authorList>
            <person name="Kono N."/>
            <person name="Arakawa K."/>
        </authorList>
    </citation>
    <scope>NUCLEOTIDE SEQUENCE [LARGE SCALE GENOMIC DNA]</scope>
</reference>
<dbReference type="InterPro" id="IPR002469">
    <property type="entry name" value="Peptidase_S9B_N"/>
</dbReference>
<dbReference type="GO" id="GO:0006508">
    <property type="term" value="P:proteolysis"/>
    <property type="evidence" value="ECO:0007669"/>
    <property type="project" value="InterPro"/>
</dbReference>
<name>A0AAV4NQE6_CAEEX</name>
<dbReference type="PANTHER" id="PTHR11731">
    <property type="entry name" value="PROTEASE FAMILY S9B,C DIPEPTIDYL-PEPTIDASE IV-RELATED"/>
    <property type="match status" value="1"/>
</dbReference>
<evidence type="ECO:0000256" key="3">
    <source>
        <dbReference type="ARBA" id="ARBA00023180"/>
    </source>
</evidence>
<organism evidence="5 6">
    <name type="scientific">Caerostris extrusa</name>
    <name type="common">Bark spider</name>
    <name type="synonym">Caerostris bankana</name>
    <dbReference type="NCBI Taxonomy" id="172846"/>
    <lineage>
        <taxon>Eukaryota</taxon>
        <taxon>Metazoa</taxon>
        <taxon>Ecdysozoa</taxon>
        <taxon>Arthropoda</taxon>
        <taxon>Chelicerata</taxon>
        <taxon>Arachnida</taxon>
        <taxon>Araneae</taxon>
        <taxon>Araneomorphae</taxon>
        <taxon>Entelegynae</taxon>
        <taxon>Araneoidea</taxon>
        <taxon>Araneidae</taxon>
        <taxon>Caerostris</taxon>
    </lineage>
</organism>
<dbReference type="Proteomes" id="UP001054945">
    <property type="component" value="Unassembled WGS sequence"/>
</dbReference>
<keyword evidence="1" id="KW-0378">Hydrolase</keyword>
<keyword evidence="3" id="KW-0325">Glycoprotein</keyword>
<dbReference type="GO" id="GO:0004177">
    <property type="term" value="F:aminopeptidase activity"/>
    <property type="evidence" value="ECO:0007669"/>
    <property type="project" value="UniProtKB-KW"/>
</dbReference>
<keyword evidence="6" id="KW-1185">Reference proteome</keyword>
<protein>
    <submittedName>
        <fullName evidence="5">Inactive dipeptidyl peptidase 10</fullName>
    </submittedName>
</protein>
<dbReference type="PANTHER" id="PTHR11731:SF200">
    <property type="entry name" value="DIPEPTIDYL PEPTIDASE 10, ISOFORM B"/>
    <property type="match status" value="1"/>
</dbReference>
<feature type="domain" description="Dipeptidylpeptidase IV N-terminal" evidence="4">
    <location>
        <begin position="22"/>
        <end position="153"/>
    </location>
</feature>
<dbReference type="GO" id="GO:0005886">
    <property type="term" value="C:plasma membrane"/>
    <property type="evidence" value="ECO:0007669"/>
    <property type="project" value="TreeGrafter"/>
</dbReference>
<accession>A0AAV4NQE6</accession>
<evidence type="ECO:0000313" key="5">
    <source>
        <dbReference type="EMBL" id="GIX86535.1"/>
    </source>
</evidence>
<gene>
    <name evidence="5" type="primary">DPP10</name>
    <name evidence="5" type="ORF">CEXT_171401</name>
</gene>
<dbReference type="SUPFAM" id="SSF82171">
    <property type="entry name" value="DPP6 N-terminal domain-like"/>
    <property type="match status" value="1"/>
</dbReference>
<keyword evidence="1" id="KW-0031">Aminopeptidase</keyword>
<dbReference type="GO" id="GO:0008239">
    <property type="term" value="F:dipeptidyl-peptidase activity"/>
    <property type="evidence" value="ECO:0007669"/>
    <property type="project" value="TreeGrafter"/>
</dbReference>
<dbReference type="GO" id="GO:0008236">
    <property type="term" value="F:serine-type peptidase activity"/>
    <property type="evidence" value="ECO:0007669"/>
    <property type="project" value="UniProtKB-KW"/>
</dbReference>
<sequence>MFQADYDVQKYSISADHNYVLLLHDVAKKIYSLHPSEDPEGYLQYAAWGPRDNQMVYVWGNNLFYISGVNGTHHPVSTNGVETVIFNGIPDWLYEEEILKSNSAIWWSPDGNFLCYATINDTKVGTFYYNWFGSPIFNESHVYPELFQLRYPKEYHFSDLEKRSPT</sequence>
<dbReference type="InterPro" id="IPR050278">
    <property type="entry name" value="Serine_Prot_S9B/DPPIV"/>
</dbReference>
<proteinExistence type="predicted"/>
<evidence type="ECO:0000259" key="4">
    <source>
        <dbReference type="Pfam" id="PF00930"/>
    </source>
</evidence>
<dbReference type="EMBL" id="BPLR01021149">
    <property type="protein sequence ID" value="GIX86535.1"/>
    <property type="molecule type" value="Genomic_DNA"/>
</dbReference>
<dbReference type="Gene3D" id="2.140.10.30">
    <property type="entry name" value="Dipeptidylpeptidase IV, N-terminal domain"/>
    <property type="match status" value="1"/>
</dbReference>
<dbReference type="Pfam" id="PF00930">
    <property type="entry name" value="DPPIV_N"/>
    <property type="match status" value="1"/>
</dbReference>
<keyword evidence="1" id="KW-0645">Protease</keyword>
<evidence type="ECO:0000256" key="1">
    <source>
        <dbReference type="ARBA" id="ARBA00022438"/>
    </source>
</evidence>